<accession>A0A0P6XR31</accession>
<evidence type="ECO:0000313" key="1">
    <source>
        <dbReference type="EMBL" id="KPL72039.1"/>
    </source>
</evidence>
<dbReference type="AlphaFoldDB" id="A0A0P6XR31"/>
<comment type="caution">
    <text evidence="1">The sequence shown here is derived from an EMBL/GenBank/DDBJ whole genome shotgun (WGS) entry which is preliminary data.</text>
</comment>
<dbReference type="Proteomes" id="UP000050417">
    <property type="component" value="Unassembled WGS sequence"/>
</dbReference>
<dbReference type="STRING" id="1134406.ADN00_16265"/>
<name>A0A0P6XR31_9CHLR</name>
<evidence type="ECO:0000313" key="2">
    <source>
        <dbReference type="Proteomes" id="UP000050417"/>
    </source>
</evidence>
<organism evidence="1 2">
    <name type="scientific">Ornatilinea apprima</name>
    <dbReference type="NCBI Taxonomy" id="1134406"/>
    <lineage>
        <taxon>Bacteria</taxon>
        <taxon>Bacillati</taxon>
        <taxon>Chloroflexota</taxon>
        <taxon>Anaerolineae</taxon>
        <taxon>Anaerolineales</taxon>
        <taxon>Anaerolineaceae</taxon>
        <taxon>Ornatilinea</taxon>
    </lineage>
</organism>
<proteinExistence type="predicted"/>
<sequence length="67" mass="7558">MTSSYFSFMIRIWKASAGEPPAWHASLEVPSTHETVYFQSVKDCLDYLRNLEKEDAEGSAENAKETG</sequence>
<dbReference type="EMBL" id="LGCL01000040">
    <property type="protein sequence ID" value="KPL72039.1"/>
    <property type="molecule type" value="Genomic_DNA"/>
</dbReference>
<reference evidence="1 2" key="1">
    <citation type="submission" date="2015-07" db="EMBL/GenBank/DDBJ databases">
        <title>Genome sequence of Ornatilinea apprima DSM 23815.</title>
        <authorList>
            <person name="Hemp J."/>
            <person name="Ward L.M."/>
            <person name="Pace L.A."/>
            <person name="Fischer W.W."/>
        </authorList>
    </citation>
    <scope>NUCLEOTIDE SEQUENCE [LARGE SCALE GENOMIC DNA]</scope>
    <source>
        <strain evidence="1 2">P3M-1</strain>
    </source>
</reference>
<protein>
    <submittedName>
        <fullName evidence="1">Uncharacterized protein</fullName>
    </submittedName>
</protein>
<dbReference type="RefSeq" id="WP_075064096.1">
    <property type="nucleotide sequence ID" value="NZ_LGCL01000040.1"/>
</dbReference>
<keyword evidence="2" id="KW-1185">Reference proteome</keyword>
<gene>
    <name evidence="1" type="ORF">ADN00_16265</name>
</gene>